<dbReference type="GO" id="GO:0006457">
    <property type="term" value="P:protein folding"/>
    <property type="evidence" value="ECO:0007669"/>
    <property type="project" value="InterPro"/>
</dbReference>
<dbReference type="InterPro" id="IPR051948">
    <property type="entry name" value="Hsp70_co-chaperone_J-domain"/>
</dbReference>
<dbReference type="PANTHER" id="PTHR44360">
    <property type="entry name" value="DNAJ HOMOLOG SUBFAMILY B MEMBER 9"/>
    <property type="match status" value="1"/>
</dbReference>
<keyword evidence="1" id="KW-0143">Chaperone</keyword>
<dbReference type="RefSeq" id="WP_011188944.1">
    <property type="nucleotide sequence ID" value="NC_006138.1"/>
</dbReference>
<evidence type="ECO:0000313" key="3">
    <source>
        <dbReference type="EMBL" id="CAG36432.1"/>
    </source>
</evidence>
<keyword evidence="3" id="KW-0346">Stress response</keyword>
<feature type="domain" description="J" evidence="2">
    <location>
        <begin position="3"/>
        <end position="68"/>
    </location>
</feature>
<dbReference type="Gene3D" id="2.60.260.20">
    <property type="entry name" value="Urease metallochaperone UreE, N-terminal domain"/>
    <property type="match status" value="1"/>
</dbReference>
<dbReference type="SUPFAM" id="SSF49493">
    <property type="entry name" value="HSP40/DnaJ peptide-binding domain"/>
    <property type="match status" value="1"/>
</dbReference>
<dbReference type="SUPFAM" id="SSF46565">
    <property type="entry name" value="Chaperone J-domain"/>
    <property type="match status" value="1"/>
</dbReference>
<protein>
    <submittedName>
        <fullName evidence="3">Related to heat shock protein DnaJ (Hsp40)</fullName>
    </submittedName>
</protein>
<dbReference type="Gene3D" id="1.10.287.110">
    <property type="entry name" value="DnaJ domain"/>
    <property type="match status" value="1"/>
</dbReference>
<reference evidence="4" key="1">
    <citation type="journal article" date="2004" name="Environ. Microbiol.">
        <title>The genome of Desulfotalea psychrophila, a sulfate-reducing bacterium from permanently cold Arctic sediments.</title>
        <authorList>
            <person name="Rabus R."/>
            <person name="Ruepp A."/>
            <person name="Frickey T."/>
            <person name="Rattei T."/>
            <person name="Fartmann B."/>
            <person name="Stark M."/>
            <person name="Bauer M."/>
            <person name="Zibat A."/>
            <person name="Lombardot T."/>
            <person name="Becker I."/>
            <person name="Amann J."/>
            <person name="Gellner K."/>
            <person name="Teeling H."/>
            <person name="Leuschner W.D."/>
            <person name="Gloeckner F.-O."/>
            <person name="Lupas A.N."/>
            <person name="Amann R."/>
            <person name="Klenk H.-P."/>
        </authorList>
    </citation>
    <scope>NUCLEOTIDE SEQUENCE [LARGE SCALE GENOMIC DNA]</scope>
    <source>
        <strain evidence="4">DSM 12343 / LSv54</strain>
    </source>
</reference>
<dbReference type="InterPro" id="IPR001623">
    <property type="entry name" value="DnaJ_domain"/>
</dbReference>
<gene>
    <name evidence="3" type="ordered locus">DP1703</name>
</gene>
<dbReference type="STRING" id="177439.DP1703"/>
<dbReference type="SMART" id="SM00271">
    <property type="entry name" value="DnaJ"/>
    <property type="match status" value="1"/>
</dbReference>
<dbReference type="HOGENOM" id="CLU_017633_0_7_7"/>
<dbReference type="InterPro" id="IPR008971">
    <property type="entry name" value="HSP40/DnaJ_pept-bd"/>
</dbReference>
<dbReference type="KEGG" id="dps:DP1703"/>
<dbReference type="PROSITE" id="PS50076">
    <property type="entry name" value="DNAJ_2"/>
    <property type="match status" value="1"/>
</dbReference>
<name>Q6AMJ3_DESPS</name>
<dbReference type="GO" id="GO:0051082">
    <property type="term" value="F:unfolded protein binding"/>
    <property type="evidence" value="ECO:0007669"/>
    <property type="project" value="InterPro"/>
</dbReference>
<dbReference type="OrthoDB" id="9779889at2"/>
<dbReference type="EMBL" id="CR522870">
    <property type="protein sequence ID" value="CAG36432.1"/>
    <property type="molecule type" value="Genomic_DNA"/>
</dbReference>
<evidence type="ECO:0000256" key="1">
    <source>
        <dbReference type="ARBA" id="ARBA00023186"/>
    </source>
</evidence>
<dbReference type="eggNOG" id="COG0484">
    <property type="taxonomic scope" value="Bacteria"/>
</dbReference>
<dbReference type="Pfam" id="PF00226">
    <property type="entry name" value="DnaJ"/>
    <property type="match status" value="1"/>
</dbReference>
<dbReference type="AlphaFoldDB" id="Q6AMJ3"/>
<keyword evidence="4" id="KW-1185">Reference proteome</keyword>
<dbReference type="Pfam" id="PF01556">
    <property type="entry name" value="DnaJ_C"/>
    <property type="match status" value="1"/>
</dbReference>
<sequence>MKNYYEILGLDKDCTSDELRRKYRKLAMKYHPDQNPDNPEFQEKFKEIAEAYGVLSDSKKRQEYDRFGAAGGGFGAGTTGFSYSQEEIFRDLFNDPQFQQMFSTILGEFQKSGLRSNPEFVQKSFFGKRGGMFLGGVMFLGSLAGQVAKAKIKEKLPNKETVMRSLGRRVGNFLGYGEEKKKVAEQLPLSGDIAYTLELSLEEMRVGKTVEISVPHSGGEEHFKVQVPAGSTVGQKLRLRGRGAESSQGRGDLYLELGLPG</sequence>
<evidence type="ECO:0000313" key="4">
    <source>
        <dbReference type="Proteomes" id="UP000000602"/>
    </source>
</evidence>
<accession>Q6AMJ3</accession>
<dbReference type="InterPro" id="IPR002939">
    <property type="entry name" value="DnaJ_C"/>
</dbReference>
<dbReference type="Proteomes" id="UP000000602">
    <property type="component" value="Chromosome"/>
</dbReference>
<dbReference type="GO" id="GO:0036503">
    <property type="term" value="P:ERAD pathway"/>
    <property type="evidence" value="ECO:0007669"/>
    <property type="project" value="TreeGrafter"/>
</dbReference>
<dbReference type="PRINTS" id="PR00625">
    <property type="entry name" value="JDOMAIN"/>
</dbReference>
<dbReference type="PANTHER" id="PTHR44360:SF1">
    <property type="entry name" value="DNAJ HOMOLOG SUBFAMILY B MEMBER 9"/>
    <property type="match status" value="1"/>
</dbReference>
<evidence type="ECO:0000259" key="2">
    <source>
        <dbReference type="PROSITE" id="PS50076"/>
    </source>
</evidence>
<organism evidence="3 4">
    <name type="scientific">Desulfotalea psychrophila (strain LSv54 / DSM 12343)</name>
    <dbReference type="NCBI Taxonomy" id="177439"/>
    <lineage>
        <taxon>Bacteria</taxon>
        <taxon>Pseudomonadati</taxon>
        <taxon>Thermodesulfobacteriota</taxon>
        <taxon>Desulfobulbia</taxon>
        <taxon>Desulfobulbales</taxon>
        <taxon>Desulfocapsaceae</taxon>
        <taxon>Desulfotalea</taxon>
    </lineage>
</organism>
<dbReference type="GO" id="GO:0051787">
    <property type="term" value="F:misfolded protein binding"/>
    <property type="evidence" value="ECO:0007669"/>
    <property type="project" value="TreeGrafter"/>
</dbReference>
<dbReference type="InterPro" id="IPR036869">
    <property type="entry name" value="J_dom_sf"/>
</dbReference>
<dbReference type="CDD" id="cd06257">
    <property type="entry name" value="DnaJ"/>
    <property type="match status" value="1"/>
</dbReference>
<dbReference type="GO" id="GO:0051087">
    <property type="term" value="F:protein-folding chaperone binding"/>
    <property type="evidence" value="ECO:0007669"/>
    <property type="project" value="TreeGrafter"/>
</dbReference>
<proteinExistence type="predicted"/>